<evidence type="ECO:0000259" key="1">
    <source>
        <dbReference type="Pfam" id="PF03159"/>
    </source>
</evidence>
<dbReference type="GO" id="GO:0004534">
    <property type="term" value="F:5'-3' RNA exonuclease activity"/>
    <property type="evidence" value="ECO:0007669"/>
    <property type="project" value="TreeGrafter"/>
</dbReference>
<keyword evidence="2" id="KW-0378">Hydrolase</keyword>
<dbReference type="InterPro" id="IPR004859">
    <property type="entry name" value="Xrn1_N"/>
</dbReference>
<dbReference type="GO" id="GO:0000956">
    <property type="term" value="P:nuclear-transcribed mRNA catabolic process"/>
    <property type="evidence" value="ECO:0007669"/>
    <property type="project" value="TreeGrafter"/>
</dbReference>
<organism evidence="2 3">
    <name type="scientific">Trypanosoma equiperdum</name>
    <dbReference type="NCBI Taxonomy" id="5694"/>
    <lineage>
        <taxon>Eukaryota</taxon>
        <taxon>Discoba</taxon>
        <taxon>Euglenozoa</taxon>
        <taxon>Kinetoplastea</taxon>
        <taxon>Metakinetoplastina</taxon>
        <taxon>Trypanosomatida</taxon>
        <taxon>Trypanosomatidae</taxon>
        <taxon>Trypanosoma</taxon>
    </lineage>
</organism>
<name>A0A1G4IFU4_TRYEQ</name>
<dbReference type="GO" id="GO:0005634">
    <property type="term" value="C:nucleus"/>
    <property type="evidence" value="ECO:0007669"/>
    <property type="project" value="TreeGrafter"/>
</dbReference>
<dbReference type="GO" id="GO:0003723">
    <property type="term" value="F:RNA binding"/>
    <property type="evidence" value="ECO:0007669"/>
    <property type="project" value="TreeGrafter"/>
</dbReference>
<evidence type="ECO:0000313" key="3">
    <source>
        <dbReference type="Proteomes" id="UP000195570"/>
    </source>
</evidence>
<dbReference type="Pfam" id="PF03159">
    <property type="entry name" value="XRN_N"/>
    <property type="match status" value="1"/>
</dbReference>
<dbReference type="GeneID" id="92376750"/>
<keyword evidence="2" id="KW-0540">Nuclease</keyword>
<dbReference type="PANTHER" id="PTHR12341">
    <property type="entry name" value="5'-&gt;3' EXORIBONUCLEASE"/>
    <property type="match status" value="1"/>
</dbReference>
<keyword evidence="3" id="KW-1185">Reference proteome</keyword>
<dbReference type="EMBL" id="CZPT02001596">
    <property type="protein sequence ID" value="SCU71230.1"/>
    <property type="molecule type" value="Genomic_DNA"/>
</dbReference>
<accession>A0A1G4IFU4</accession>
<reference evidence="2" key="1">
    <citation type="submission" date="2016-09" db="EMBL/GenBank/DDBJ databases">
        <authorList>
            <person name="Hebert L."/>
            <person name="Moumen B."/>
        </authorList>
    </citation>
    <scope>NUCLEOTIDE SEQUENCE [LARGE SCALE GENOMIC DNA]</scope>
    <source>
        <strain evidence="2">OVI</strain>
    </source>
</reference>
<dbReference type="Proteomes" id="UP000195570">
    <property type="component" value="Unassembled WGS sequence"/>
</dbReference>
<comment type="caution">
    <text evidence="2">The sequence shown here is derived from an EMBL/GenBank/DDBJ whole genome shotgun (WGS) entry which is preliminary data.</text>
</comment>
<feature type="domain" description="Xrn1 N-terminal" evidence="1">
    <location>
        <begin position="24"/>
        <end position="228"/>
    </location>
</feature>
<dbReference type="Gene3D" id="3.40.50.12390">
    <property type="match status" value="1"/>
</dbReference>
<keyword evidence="2" id="KW-0269">Exonuclease</keyword>
<proteinExistence type="predicted"/>
<dbReference type="RefSeq" id="XP_067081930.1">
    <property type="nucleotide sequence ID" value="XM_067225829.1"/>
</dbReference>
<dbReference type="AlphaFoldDB" id="A0A1G4IFU4"/>
<sequence length="524" mass="58491">MGTKGLRNYVEKHGLVRSSSRGRDGVVKRTNHLLLDMNAIVHYIVPTNVFTTKSVIEGVVEAVQKLISAFPPSETLVILFDGVAPCAKLQTQKTRRASYNKRHSSECTSSLELRYNHDYIGQEISFSREEIIAGSEFLLACEDAVRCAFGIGGEFCVPPGEGRNYTIIMSGCAEGGEGELKVVCVLRTIWLEQRKSQTYTGDDEIIVVGNDSDLVLVGVACTPYTKFTIVDPRDYALTDVGELFKHWGSSSPGNQIRPDLLPSYRIDFVFLMLLSGGDWFEGIGKVALVFWRRYRELRLHCGYFKRSLIRGEGFDVDIEFLRAVMAVKDVSSPAKYMSKIKQMTMKESPLSREAIEEGVELLKGAVWALRSIVAGQCYDYKFRAHTKKPTAGMLKGASHVKGLLGKIRPVSESPLPCFSPLEQCIAVLGLRGRFSSPIHMVIKEESVNQGEKLTNSFSSEFLLDETRRLMSQVKVDELTAAEQDLLQVRHMRFLESEDGKITFMSFHPEKQAVADVRVCDGGVK</sequence>
<dbReference type="InterPro" id="IPR027073">
    <property type="entry name" value="5_3_exoribonuclease"/>
</dbReference>
<dbReference type="PANTHER" id="PTHR12341:SF41">
    <property type="entry name" value="5'-3' EXORIBONUCLEASE 2"/>
    <property type="match status" value="1"/>
</dbReference>
<gene>
    <name evidence="2" type="ORF">TEOVI_000281000</name>
</gene>
<dbReference type="VEuPathDB" id="TriTrypDB:TEOVI_000281000"/>
<evidence type="ECO:0000313" key="2">
    <source>
        <dbReference type="EMBL" id="SCU71230.1"/>
    </source>
</evidence>
<protein>
    <submittedName>
        <fullName evidence="2">XRN 5'-3' exonuclease N-terminus, putative</fullName>
    </submittedName>
</protein>